<evidence type="ECO:0000313" key="2">
    <source>
        <dbReference type="Proteomes" id="UP000800094"/>
    </source>
</evidence>
<gene>
    <name evidence="1" type="ORF">BU26DRAFT_604239</name>
</gene>
<dbReference type="AlphaFoldDB" id="A0A6A6IKD5"/>
<accession>A0A6A6IKD5</accession>
<dbReference type="GeneID" id="54588835"/>
<evidence type="ECO:0000313" key="1">
    <source>
        <dbReference type="EMBL" id="KAF2249953.1"/>
    </source>
</evidence>
<proteinExistence type="predicted"/>
<dbReference type="Proteomes" id="UP000800094">
    <property type="component" value="Unassembled WGS sequence"/>
</dbReference>
<dbReference type="EMBL" id="ML987194">
    <property type="protein sequence ID" value="KAF2249953.1"/>
    <property type="molecule type" value="Genomic_DNA"/>
</dbReference>
<organism evidence="1 2">
    <name type="scientific">Trematosphaeria pertusa</name>
    <dbReference type="NCBI Taxonomy" id="390896"/>
    <lineage>
        <taxon>Eukaryota</taxon>
        <taxon>Fungi</taxon>
        <taxon>Dikarya</taxon>
        <taxon>Ascomycota</taxon>
        <taxon>Pezizomycotina</taxon>
        <taxon>Dothideomycetes</taxon>
        <taxon>Pleosporomycetidae</taxon>
        <taxon>Pleosporales</taxon>
        <taxon>Massarineae</taxon>
        <taxon>Trematosphaeriaceae</taxon>
        <taxon>Trematosphaeria</taxon>
    </lineage>
</organism>
<dbReference type="RefSeq" id="XP_033684957.1">
    <property type="nucleotide sequence ID" value="XM_033835505.1"/>
</dbReference>
<keyword evidence="2" id="KW-1185">Reference proteome</keyword>
<name>A0A6A6IKD5_9PLEO</name>
<sequence length="230" mass="26064">MYDYPCDFDMLDELPEAPYDGPLDDDVMASVEKVDGDYLYDPNELLEAPFVGPIDDGVFAPIEENVEEDYLCDPSMFDELLEVPYMEPIDDYPIAEIREKVENDYPCDSARLDELLEAPYFGPIDDEAMASIKEKVGSDYREISRWFSGLSHTVPGAWMEMVIAMPEEELTEDQREAEGLFTELDGRRKSRRLALRAAEENGKEHGYPLAQWSLKASDYALAAYASAAPQ</sequence>
<reference evidence="1" key="1">
    <citation type="journal article" date="2020" name="Stud. Mycol.">
        <title>101 Dothideomycetes genomes: a test case for predicting lifestyles and emergence of pathogens.</title>
        <authorList>
            <person name="Haridas S."/>
            <person name="Albert R."/>
            <person name="Binder M."/>
            <person name="Bloem J."/>
            <person name="Labutti K."/>
            <person name="Salamov A."/>
            <person name="Andreopoulos B."/>
            <person name="Baker S."/>
            <person name="Barry K."/>
            <person name="Bills G."/>
            <person name="Bluhm B."/>
            <person name="Cannon C."/>
            <person name="Castanera R."/>
            <person name="Culley D."/>
            <person name="Daum C."/>
            <person name="Ezra D."/>
            <person name="Gonzalez J."/>
            <person name="Henrissat B."/>
            <person name="Kuo A."/>
            <person name="Liang C."/>
            <person name="Lipzen A."/>
            <person name="Lutzoni F."/>
            <person name="Magnuson J."/>
            <person name="Mondo S."/>
            <person name="Nolan M."/>
            <person name="Ohm R."/>
            <person name="Pangilinan J."/>
            <person name="Park H.-J."/>
            <person name="Ramirez L."/>
            <person name="Alfaro M."/>
            <person name="Sun H."/>
            <person name="Tritt A."/>
            <person name="Yoshinaga Y."/>
            <person name="Zwiers L.-H."/>
            <person name="Turgeon B."/>
            <person name="Goodwin S."/>
            <person name="Spatafora J."/>
            <person name="Crous P."/>
            <person name="Grigoriev I."/>
        </authorList>
    </citation>
    <scope>NUCLEOTIDE SEQUENCE</scope>
    <source>
        <strain evidence="1">CBS 122368</strain>
    </source>
</reference>
<protein>
    <submittedName>
        <fullName evidence="1">Uncharacterized protein</fullName>
    </submittedName>
</protein>